<gene>
    <name evidence="14" type="ORF">A5648_07480</name>
</gene>
<dbReference type="EMBL" id="LZMF01000112">
    <property type="protein sequence ID" value="OBK85245.1"/>
    <property type="molecule type" value="Genomic_DNA"/>
</dbReference>
<dbReference type="EC" id="2.3.1.282" evidence="5"/>
<evidence type="ECO:0000313" key="15">
    <source>
        <dbReference type="Proteomes" id="UP000093759"/>
    </source>
</evidence>
<comment type="catalytic activity">
    <reaction evidence="2">
        <text>2 a mycocerosyl-[mycocerosic acid synthase] + a phenolphthiocerol = a dimycocerosyl phenolphthiocerol + 2 holo-[mycocerosic acid synthase].</text>
        <dbReference type="EC" id="2.3.1.282"/>
    </reaction>
</comment>
<dbReference type="GO" id="GO:0016746">
    <property type="term" value="F:acyltransferase activity"/>
    <property type="evidence" value="ECO:0007669"/>
    <property type="project" value="UniProtKB-KW"/>
</dbReference>
<proteinExistence type="inferred from homology"/>
<evidence type="ECO:0000256" key="10">
    <source>
        <dbReference type="ARBA" id="ARBA00030465"/>
    </source>
</evidence>
<keyword evidence="8" id="KW-0808">Transferase</keyword>
<reference evidence="15" key="1">
    <citation type="submission" date="2016-06" db="EMBL/GenBank/DDBJ databases">
        <authorList>
            <person name="Sutton G."/>
            <person name="Brinkac L."/>
            <person name="Sanka R."/>
            <person name="Adams M."/>
            <person name="Lau E."/>
            <person name="Garcia-Basteiro A."/>
            <person name="Lopez-Varela E."/>
            <person name="Palencia S."/>
        </authorList>
    </citation>
    <scope>NUCLEOTIDE SEQUENCE [LARGE SCALE GENOMIC DNA]</scope>
    <source>
        <strain evidence="15">1274684.2</strain>
    </source>
</reference>
<evidence type="ECO:0000259" key="13">
    <source>
        <dbReference type="Pfam" id="PF16911"/>
    </source>
</evidence>
<name>A0A1A3TRF9_MYCSD</name>
<evidence type="ECO:0000313" key="14">
    <source>
        <dbReference type="EMBL" id="OBK85245.1"/>
    </source>
</evidence>
<evidence type="ECO:0000256" key="7">
    <source>
        <dbReference type="ARBA" id="ARBA00022516"/>
    </source>
</evidence>
<evidence type="ECO:0000256" key="12">
    <source>
        <dbReference type="ARBA" id="ARBA00033407"/>
    </source>
</evidence>
<evidence type="ECO:0000256" key="4">
    <source>
        <dbReference type="ARBA" id="ARBA00006558"/>
    </source>
</evidence>
<dbReference type="Gene3D" id="3.30.559.10">
    <property type="entry name" value="Chloramphenicol acetyltransferase-like domain"/>
    <property type="match status" value="1"/>
</dbReference>
<evidence type="ECO:0000256" key="8">
    <source>
        <dbReference type="ARBA" id="ARBA00022679"/>
    </source>
</evidence>
<sequence>MLCTATVRKLAPVEALFAGLATTVAYTVVVEGMLDTAALAQAFDAARRAHPVFAGRVVGTGDGYHLVVEGRGLPPIRVRKGTARHPITRILDAATELAGLEVVVGAEDHAVTLLTQHCIADARASLGLFAEIWARYTDIVGGGRLSAVEPRPIPWSLNCLLAQRGIADEAPEEARGSAAPMMPSPAVGAPGDPEYARLRLTAPDTAVLAERGRRHGLSLHGILSAGVLVAQAKTAGEEAVARLSYPVDLRDRVAPPIGVFDGTNVVGSAEFSCAVRPGTALGPLAAAILRQLRADLAAGAVHRSWLQVGSPADPAPGAAPAIGMTNWGAVPVFVTPPGLVVTDFRGAITNLLPDPAESLFYIVSSVGGRLSVELTVGGAQPVTDAEQMIAALAETLRGFAG</sequence>
<evidence type="ECO:0000256" key="6">
    <source>
        <dbReference type="ARBA" id="ARBA00013449"/>
    </source>
</evidence>
<keyword evidence="7" id="KW-0443">Lipid metabolism</keyword>
<keyword evidence="7" id="KW-0444">Lipid biosynthesis</keyword>
<evidence type="ECO:0000256" key="11">
    <source>
        <dbReference type="ARBA" id="ARBA00032317"/>
    </source>
</evidence>
<evidence type="ECO:0000256" key="2">
    <source>
        <dbReference type="ARBA" id="ARBA00000625"/>
    </source>
</evidence>
<dbReference type="InterPro" id="IPR023213">
    <property type="entry name" value="CAT-like_dom_sf"/>
</dbReference>
<comment type="catalytic activity">
    <reaction evidence="1">
        <text>2 a mycocerosyl-[mycocerosic acid synthase] + a phthiocerol = a dimycocerosyl phthiocerol + 2 holo-[mycocerosic acid synthase].</text>
        <dbReference type="EC" id="2.3.1.282"/>
    </reaction>
</comment>
<dbReference type="InterPro" id="IPR031641">
    <property type="entry name" value="PapA_C"/>
</dbReference>
<feature type="domain" description="Phthiocerol/phthiodiolone dimycocerosyl transferase C-terminal" evidence="13">
    <location>
        <begin position="190"/>
        <end position="374"/>
    </location>
</feature>
<evidence type="ECO:0000256" key="1">
    <source>
        <dbReference type="ARBA" id="ARBA00000026"/>
    </source>
</evidence>
<comment type="similarity">
    <text evidence="4">Belongs to the acyltransferase PapA5 family.</text>
</comment>
<evidence type="ECO:0000256" key="9">
    <source>
        <dbReference type="ARBA" id="ARBA00023315"/>
    </source>
</evidence>
<dbReference type="Proteomes" id="UP000093759">
    <property type="component" value="Unassembled WGS sequence"/>
</dbReference>
<organism evidence="14 15">
    <name type="scientific">Mycolicibacter sinensis (strain JDM601)</name>
    <name type="common">Mycobacterium sinense</name>
    <dbReference type="NCBI Taxonomy" id="875328"/>
    <lineage>
        <taxon>Bacteria</taxon>
        <taxon>Bacillati</taxon>
        <taxon>Actinomycetota</taxon>
        <taxon>Actinomycetes</taxon>
        <taxon>Mycobacteriales</taxon>
        <taxon>Mycobacteriaceae</taxon>
        <taxon>Mycolicibacter</taxon>
    </lineage>
</organism>
<dbReference type="Pfam" id="PF16911">
    <property type="entry name" value="PapA_C"/>
    <property type="match status" value="1"/>
</dbReference>
<dbReference type="Gene3D" id="3.30.559.30">
    <property type="entry name" value="Nonribosomal peptide synthetase, condensation domain"/>
    <property type="match status" value="1"/>
</dbReference>
<dbReference type="SUPFAM" id="SSF52777">
    <property type="entry name" value="CoA-dependent acyltransferases"/>
    <property type="match status" value="2"/>
</dbReference>
<comment type="catalytic activity">
    <reaction evidence="3">
        <text>2 a mycocerosyl-[mycocerosic acid synthase] + a phthiodiolone = a dimycocerosyl phthiodiolone + 2 holo-[mycocerosic acid synthase].</text>
        <dbReference type="EC" id="2.3.1.282"/>
    </reaction>
</comment>
<protein>
    <recommendedName>
        <fullName evidence="6">Phthiocerol/phthiodiolone dimycocerosyl transferase</fullName>
        <ecNumber evidence="5">2.3.1.282</ecNumber>
    </recommendedName>
    <alternativeName>
        <fullName evidence="12">Acyltransferase PapA5</fullName>
    </alternativeName>
    <alternativeName>
        <fullName evidence="10">Phthiocerol/phthiodiolone O-acyltransferase</fullName>
    </alternativeName>
    <alternativeName>
        <fullName evidence="11">Polyketide synthase-associated protein A5</fullName>
    </alternativeName>
</protein>
<keyword evidence="9" id="KW-0012">Acyltransferase</keyword>
<evidence type="ECO:0000256" key="3">
    <source>
        <dbReference type="ARBA" id="ARBA00001907"/>
    </source>
</evidence>
<comment type="caution">
    <text evidence="14">The sequence shown here is derived from an EMBL/GenBank/DDBJ whole genome shotgun (WGS) entry which is preliminary data.</text>
</comment>
<dbReference type="AlphaFoldDB" id="A0A1A3TRF9"/>
<evidence type="ECO:0000256" key="5">
    <source>
        <dbReference type="ARBA" id="ARBA00012866"/>
    </source>
</evidence>
<accession>A0A1A3TRF9</accession>